<accession>H5TSL5</accession>
<dbReference type="Proteomes" id="UP000005038">
    <property type="component" value="Unassembled WGS sequence"/>
</dbReference>
<comment type="caution">
    <text evidence="2">The sequence shown here is derived from an EMBL/GenBank/DDBJ whole genome shotgun (WGS) entry which is preliminary data.</text>
</comment>
<dbReference type="STRING" id="1108044.GOOTI_221_00160"/>
<evidence type="ECO:0000313" key="3">
    <source>
        <dbReference type="Proteomes" id="UP000005038"/>
    </source>
</evidence>
<evidence type="ECO:0000256" key="1">
    <source>
        <dbReference type="SAM" id="MobiDB-lite"/>
    </source>
</evidence>
<dbReference type="AlphaFoldDB" id="H5TSL5"/>
<feature type="compositionally biased region" description="Polar residues" evidence="1">
    <location>
        <begin position="19"/>
        <end position="36"/>
    </location>
</feature>
<reference evidence="2" key="1">
    <citation type="submission" date="2012-02" db="EMBL/GenBank/DDBJ databases">
        <title>Whole genome shotgun sequence of Gordonia otitidis NBRC 100426.</title>
        <authorList>
            <person name="Yoshida I."/>
            <person name="Hosoyama A."/>
            <person name="Tsuchikane K."/>
            <person name="Katsumata H."/>
            <person name="Yamazaki S."/>
            <person name="Fujita N."/>
        </authorList>
    </citation>
    <scope>NUCLEOTIDE SEQUENCE [LARGE SCALE GENOMIC DNA]</scope>
    <source>
        <strain evidence="2">NBRC 100426</strain>
    </source>
</reference>
<sequence length="267" mass="28707">MQHSNALRNRVRDEIRPQSWVNSDTGRVTSSDSGTGDTEREQWLSKYTDLLLSAFAERGYTIDRAGAGSFIEHTIAMIANATGTTERDARLSISQGAVPAWVHMIEEAGQLGLSLLGSDEYVAVSGAAVLATRSWFIEVAQVLAGRSDAVAVLAQCLDAIGQAAVDQIVGGSLEVVLLHSEFETLVSVVDRVATELDDDDVVGGYAERVAANGGEASYEEVAELIEQLSTVGDEIAESLAEFHRHLADDPDDVLTYPTVLELLDRDE</sequence>
<gene>
    <name evidence="2" type="ORF">GOOTI_221_00160</name>
</gene>
<evidence type="ECO:0000313" key="2">
    <source>
        <dbReference type="EMBL" id="GAB36473.1"/>
    </source>
</evidence>
<protein>
    <submittedName>
        <fullName evidence="2">Uncharacterized protein</fullName>
    </submittedName>
</protein>
<keyword evidence="3" id="KW-1185">Reference proteome</keyword>
<organism evidence="2 3">
    <name type="scientific">Gordonia otitidis (strain DSM 44809 / CCUG 52243 / JCM 12355 / NBRC 100426 / IFM 10032)</name>
    <dbReference type="NCBI Taxonomy" id="1108044"/>
    <lineage>
        <taxon>Bacteria</taxon>
        <taxon>Bacillati</taxon>
        <taxon>Actinomycetota</taxon>
        <taxon>Actinomycetes</taxon>
        <taxon>Mycobacteriales</taxon>
        <taxon>Gordoniaceae</taxon>
        <taxon>Gordonia</taxon>
    </lineage>
</organism>
<dbReference type="EMBL" id="BAFB01000221">
    <property type="protein sequence ID" value="GAB36473.1"/>
    <property type="molecule type" value="Genomic_DNA"/>
</dbReference>
<proteinExistence type="predicted"/>
<name>H5TSL5_GORO1</name>
<feature type="region of interest" description="Disordered" evidence="1">
    <location>
        <begin position="1"/>
        <end position="39"/>
    </location>
</feature>